<dbReference type="OrthoDB" id="3212478at2"/>
<dbReference type="PRINTS" id="PR00080">
    <property type="entry name" value="SDRFAMILY"/>
</dbReference>
<accession>H0DZV9</accession>
<dbReference type="PROSITE" id="PS00061">
    <property type="entry name" value="ADH_SHORT"/>
    <property type="match status" value="1"/>
</dbReference>
<dbReference type="InterPro" id="IPR036291">
    <property type="entry name" value="NAD(P)-bd_dom_sf"/>
</dbReference>
<organism evidence="4 5">
    <name type="scientific">Patulibacter medicamentivorans</name>
    <dbReference type="NCBI Taxonomy" id="1097667"/>
    <lineage>
        <taxon>Bacteria</taxon>
        <taxon>Bacillati</taxon>
        <taxon>Actinomycetota</taxon>
        <taxon>Thermoleophilia</taxon>
        <taxon>Solirubrobacterales</taxon>
        <taxon>Patulibacteraceae</taxon>
        <taxon>Patulibacter</taxon>
    </lineage>
</organism>
<dbReference type="AlphaFoldDB" id="H0DZV9"/>
<evidence type="ECO:0000256" key="2">
    <source>
        <dbReference type="ARBA" id="ARBA00023002"/>
    </source>
</evidence>
<dbReference type="InterPro" id="IPR002347">
    <property type="entry name" value="SDR_fam"/>
</dbReference>
<evidence type="ECO:0000256" key="1">
    <source>
        <dbReference type="ARBA" id="ARBA00006484"/>
    </source>
</evidence>
<dbReference type="Proteomes" id="UP000005143">
    <property type="component" value="Unassembled WGS sequence"/>
</dbReference>
<dbReference type="InterPro" id="IPR020904">
    <property type="entry name" value="Sc_DH/Rdtase_CS"/>
</dbReference>
<dbReference type="PRINTS" id="PR00081">
    <property type="entry name" value="GDHRDH"/>
</dbReference>
<comment type="caution">
    <text evidence="4">The sequence shown here is derived from an EMBL/GenBank/DDBJ whole genome shotgun (WGS) entry which is preliminary data.</text>
</comment>
<dbReference type="PATRIC" id="fig|1097667.3.peg.64"/>
<dbReference type="PANTHER" id="PTHR43391:SF91">
    <property type="entry name" value="OS04G0390700 PROTEIN"/>
    <property type="match status" value="1"/>
</dbReference>
<dbReference type="NCBIfam" id="NF006119">
    <property type="entry name" value="PRK08264.1-5"/>
    <property type="match status" value="1"/>
</dbReference>
<proteinExistence type="inferred from homology"/>
<keyword evidence="2" id="KW-0560">Oxidoreductase</keyword>
<reference evidence="4 5" key="1">
    <citation type="journal article" date="2013" name="Biodegradation">
        <title>Quantitative proteomic analysis of ibuprofen-degrading Patulibacter sp. strain I11.</title>
        <authorList>
            <person name="Almeida B."/>
            <person name="Kjeldal H."/>
            <person name="Lolas I."/>
            <person name="Knudsen A.D."/>
            <person name="Carvalho G."/>
            <person name="Nielsen K.L."/>
            <person name="Barreto Crespo M.T."/>
            <person name="Stensballe A."/>
            <person name="Nielsen J.L."/>
        </authorList>
    </citation>
    <scope>NUCLEOTIDE SEQUENCE [LARGE SCALE GENOMIC DNA]</scope>
    <source>
        <strain evidence="4 5">I11</strain>
    </source>
</reference>
<dbReference type="EMBL" id="AGUD01000003">
    <property type="protein sequence ID" value="EHN13063.1"/>
    <property type="molecule type" value="Genomic_DNA"/>
</dbReference>
<sequence>MKIEGTVALVTGANRGIGKAIVAALLQRGASKVYAGARDPESVDNGDPRVQAVRLDVSDDADVLAAAALAGDVQLVINNAGIAEPGSPLQADLEGARRQFEVNVLGIVRTTQAFAPVLKANGGGAFVNVLSVGSWVASPILATYSATKSAAWSYTNAARMELRAQGTHVVGVHVGYVDTDLTAGLEAEKTDPSVVAHASLDALEAGEPEAIVDDISRQVKSALSDDQRVLYPMIERDHAAATD</sequence>
<dbReference type="Pfam" id="PF00106">
    <property type="entry name" value="adh_short"/>
    <property type="match status" value="1"/>
</dbReference>
<dbReference type="RefSeq" id="WP_007569632.1">
    <property type="nucleotide sequence ID" value="NZ_AGUD01000003.1"/>
</dbReference>
<evidence type="ECO:0000313" key="5">
    <source>
        <dbReference type="Proteomes" id="UP000005143"/>
    </source>
</evidence>
<keyword evidence="5" id="KW-1185">Reference proteome</keyword>
<gene>
    <name evidence="4" type="ORF">PAI11_00640</name>
</gene>
<dbReference type="Gene3D" id="3.40.50.720">
    <property type="entry name" value="NAD(P)-binding Rossmann-like Domain"/>
    <property type="match status" value="1"/>
</dbReference>
<evidence type="ECO:0000313" key="4">
    <source>
        <dbReference type="EMBL" id="EHN13063.1"/>
    </source>
</evidence>
<comment type="similarity">
    <text evidence="1 3">Belongs to the short-chain dehydrogenases/reductases (SDR) family.</text>
</comment>
<dbReference type="GO" id="GO:0016491">
    <property type="term" value="F:oxidoreductase activity"/>
    <property type="evidence" value="ECO:0007669"/>
    <property type="project" value="UniProtKB-KW"/>
</dbReference>
<dbReference type="SUPFAM" id="SSF51735">
    <property type="entry name" value="NAD(P)-binding Rossmann-fold domains"/>
    <property type="match status" value="1"/>
</dbReference>
<dbReference type="GO" id="GO:0005829">
    <property type="term" value="C:cytosol"/>
    <property type="evidence" value="ECO:0007669"/>
    <property type="project" value="TreeGrafter"/>
</dbReference>
<name>H0DZV9_9ACTN</name>
<protein>
    <submittedName>
        <fullName evidence="4">Short-chain dehydrogenase/reductase SDR</fullName>
    </submittedName>
</protein>
<evidence type="ECO:0000256" key="3">
    <source>
        <dbReference type="RuleBase" id="RU000363"/>
    </source>
</evidence>
<dbReference type="PANTHER" id="PTHR43391">
    <property type="entry name" value="RETINOL DEHYDROGENASE-RELATED"/>
    <property type="match status" value="1"/>
</dbReference>